<proteinExistence type="predicted"/>
<keyword evidence="3" id="KW-1185">Reference proteome</keyword>
<dbReference type="RefSeq" id="XP_013333129.1">
    <property type="nucleotide sequence ID" value="XM_013477675.1"/>
</dbReference>
<feature type="region of interest" description="Disordered" evidence="1">
    <location>
        <begin position="174"/>
        <end position="342"/>
    </location>
</feature>
<evidence type="ECO:0000313" key="2">
    <source>
        <dbReference type="EMBL" id="CDJ56478.1"/>
    </source>
</evidence>
<dbReference type="EMBL" id="HG718955">
    <property type="protein sequence ID" value="CDJ56478.1"/>
    <property type="molecule type" value="Genomic_DNA"/>
</dbReference>
<feature type="compositionally biased region" description="Polar residues" evidence="1">
    <location>
        <begin position="247"/>
        <end position="259"/>
    </location>
</feature>
<gene>
    <name evidence="2" type="ORF">EMWEY_00018900</name>
</gene>
<protein>
    <submittedName>
        <fullName evidence="2">Uncharacterized protein</fullName>
    </submittedName>
</protein>
<reference evidence="2" key="1">
    <citation type="submission" date="2013-10" db="EMBL/GenBank/DDBJ databases">
        <title>Genomic analysis of the causative agents of coccidiosis in chickens.</title>
        <authorList>
            <person name="Reid A.J."/>
            <person name="Blake D."/>
            <person name="Billington K."/>
            <person name="Browne H."/>
            <person name="Dunn M."/>
            <person name="Hung S."/>
            <person name="Kawahara F."/>
            <person name="Miranda-Saavedra D."/>
            <person name="Mourier T."/>
            <person name="Nagra H."/>
            <person name="Otto T.D."/>
            <person name="Rawlings N."/>
            <person name="Sanchez A."/>
            <person name="Sanders M."/>
            <person name="Subramaniam C."/>
            <person name="Tay Y."/>
            <person name="Dear P."/>
            <person name="Doerig C."/>
            <person name="Gruber A."/>
            <person name="Parkinson J."/>
            <person name="Shirley M."/>
            <person name="Wan K.L."/>
            <person name="Berriman M."/>
            <person name="Tomley F."/>
            <person name="Pain A."/>
        </authorList>
    </citation>
    <scope>NUCLEOTIDE SEQUENCE [LARGE SCALE GENOMIC DNA]</scope>
    <source>
        <strain evidence="2">Weybridge</strain>
    </source>
</reference>
<accession>U6M046</accession>
<sequence>MSIAKARRALGPLLNGLRANAPAGPPCGTDSNGQPQDPKGSRNDPRGLMHGIRGSPQGCLKRQNADGLLPDGTGHMQGSFGALKGHQRTKKGLQTVLYAEDKDRGTQMESNGGAAGGGGPRGPLVSPSRRHTTPVDWGGPKRIPSIARKEAVERKATGCCLSLLKPESLLQRAAVSLAHSKGDRGPHDKGPHENPEGGRQEGDNQGGNIRVAGTMERAPSATAAATAAPDTVNFKNPIDHTSRVETAGNQVATPQSVSLQMFEDTTQDKKRAAQQAEEQQQQQEQHQQEQQQEQHQQEQQQEQQQQQQEQEQQQRGQQQHEQQQHQEAERRSSKREAAPGQQLKATGAALLVAVVSGFYIPFLEDCMGNT</sequence>
<feature type="compositionally biased region" description="Basic and acidic residues" evidence="1">
    <location>
        <begin position="180"/>
        <end position="202"/>
    </location>
</feature>
<evidence type="ECO:0000256" key="1">
    <source>
        <dbReference type="SAM" id="MobiDB-lite"/>
    </source>
</evidence>
<evidence type="ECO:0000313" key="3">
    <source>
        <dbReference type="Proteomes" id="UP000030763"/>
    </source>
</evidence>
<reference evidence="2" key="2">
    <citation type="submission" date="2013-10" db="EMBL/GenBank/DDBJ databases">
        <authorList>
            <person name="Aslett M."/>
        </authorList>
    </citation>
    <scope>NUCLEOTIDE SEQUENCE [LARGE SCALE GENOMIC DNA]</scope>
    <source>
        <strain evidence="2">Weybridge</strain>
    </source>
</reference>
<organism evidence="2 3">
    <name type="scientific">Eimeria maxima</name>
    <name type="common">Coccidian parasite</name>
    <dbReference type="NCBI Taxonomy" id="5804"/>
    <lineage>
        <taxon>Eukaryota</taxon>
        <taxon>Sar</taxon>
        <taxon>Alveolata</taxon>
        <taxon>Apicomplexa</taxon>
        <taxon>Conoidasida</taxon>
        <taxon>Coccidia</taxon>
        <taxon>Eucoccidiorida</taxon>
        <taxon>Eimeriorina</taxon>
        <taxon>Eimeriidae</taxon>
        <taxon>Eimeria</taxon>
    </lineage>
</organism>
<dbReference type="GeneID" id="25335876"/>
<name>U6M046_EIMMA</name>
<dbReference type="VEuPathDB" id="ToxoDB:EMWEY_00018900"/>
<feature type="compositionally biased region" description="Basic and acidic residues" evidence="1">
    <location>
        <begin position="322"/>
        <end position="337"/>
    </location>
</feature>
<dbReference type="AlphaFoldDB" id="U6M046"/>
<feature type="compositionally biased region" description="Low complexity" evidence="1">
    <location>
        <begin position="218"/>
        <end position="229"/>
    </location>
</feature>
<feature type="compositionally biased region" description="Low complexity" evidence="1">
    <location>
        <begin position="273"/>
        <end position="321"/>
    </location>
</feature>
<feature type="region of interest" description="Disordered" evidence="1">
    <location>
        <begin position="15"/>
        <end position="151"/>
    </location>
</feature>
<dbReference type="Proteomes" id="UP000030763">
    <property type="component" value="Unassembled WGS sequence"/>
</dbReference>